<organism evidence="3">
    <name type="scientific">Psilocybe cubensis</name>
    <name type="common">Psychedelic mushroom</name>
    <name type="synonym">Stropharia cubensis</name>
    <dbReference type="NCBI Taxonomy" id="181762"/>
    <lineage>
        <taxon>Eukaryota</taxon>
        <taxon>Fungi</taxon>
        <taxon>Dikarya</taxon>
        <taxon>Basidiomycota</taxon>
        <taxon>Agaricomycotina</taxon>
        <taxon>Agaricomycetes</taxon>
        <taxon>Agaricomycetidae</taxon>
        <taxon>Agaricales</taxon>
        <taxon>Agaricineae</taxon>
        <taxon>Strophariaceae</taxon>
        <taxon>Psilocybe</taxon>
    </lineage>
</organism>
<dbReference type="SUPFAM" id="SSF51713">
    <property type="entry name" value="tRNA-guanine transglycosylase"/>
    <property type="match status" value="2"/>
</dbReference>
<feature type="compositionally biased region" description="Low complexity" evidence="1">
    <location>
        <begin position="297"/>
        <end position="307"/>
    </location>
</feature>
<name>A0A8H7Y121_PSICU</name>
<evidence type="ECO:0000259" key="2">
    <source>
        <dbReference type="Pfam" id="PF01702"/>
    </source>
</evidence>
<feature type="compositionally biased region" description="Acidic residues" evidence="1">
    <location>
        <begin position="618"/>
        <end position="628"/>
    </location>
</feature>
<proteinExistence type="predicted"/>
<feature type="compositionally biased region" description="Low complexity" evidence="1">
    <location>
        <begin position="476"/>
        <end position="499"/>
    </location>
</feature>
<dbReference type="Pfam" id="PF01702">
    <property type="entry name" value="TGT"/>
    <property type="match status" value="2"/>
</dbReference>
<accession>A0A8H7Y121</accession>
<dbReference type="GO" id="GO:0006400">
    <property type="term" value="P:tRNA modification"/>
    <property type="evidence" value="ECO:0007669"/>
    <property type="project" value="InterPro"/>
</dbReference>
<dbReference type="OrthoDB" id="27601at2759"/>
<feature type="region of interest" description="Disordered" evidence="1">
    <location>
        <begin position="471"/>
        <end position="509"/>
    </location>
</feature>
<feature type="region of interest" description="Disordered" evidence="1">
    <location>
        <begin position="201"/>
        <end position="232"/>
    </location>
</feature>
<dbReference type="PANTHER" id="PTHR46064">
    <property type="entry name" value="QUEUINE TRNA-RIBOSYLTRANSFERASE ACCESSORY SUBUNIT 2"/>
    <property type="match status" value="1"/>
</dbReference>
<evidence type="ECO:0000313" key="3">
    <source>
        <dbReference type="EMBL" id="KAG5170827.1"/>
    </source>
</evidence>
<feature type="domain" description="tRNA-guanine(15) transglycosylase-like" evidence="2">
    <location>
        <begin position="346"/>
        <end position="553"/>
    </location>
</feature>
<sequence length="628" mass="67373">MSQPAVLAAATTLTFSLTTTSPCGARTGTLVSRRAASEKEMRIQTPNLITSTSRGVVPHLSRDHHRESAAIKWVNVPFENFLEQNPPLPLLQPGATPLHTLLGFTPSSHLLALTARDPGAAHDMPPNSHTYINVSTLRGVRKLTPEAWREYAARSRPDVVFALSDTPYTDPPYSQKRLTKSIERSTAWLAGMLRTAPALLPPTEIGKRGKGKQVSLTSTSSDPPPPLPPVLVHLAGGTSPAARKAFAASLSEPLYGPEADALAPLRTLDEGVSGYVVDLVPLKLELAAAARKVGASSSAGADEAAPAKAPPASEPPIQTTPDYELIAPLVLSSLSVLPSFSSSSSQPSPKPLIITNPTSPHEMLYYITHLGADMLGASWAQRAADIGVALDFEFPVRTRAGQREYWKREIGHNLYEKWYALDFGAFAGSFRGAGEVGEKDDDIPVCPCAACSPVVVGVDGRLFHGADEPSYTAEGSPIVSSTTTSSSSSTVSASDSSPTNKATPTYRPPHTRAYVHHLLHTHEMGAHALLALHNLAVVNAFMKAVRCVLETSAAQQTQNLWDQEVALFMRTYADPTTSGLFGEAERRWKEVDLARGKGRLAREREKELSEDGKVGQGEGDEQCELEEI</sequence>
<feature type="region of interest" description="Disordered" evidence="1">
    <location>
        <begin position="599"/>
        <end position="628"/>
    </location>
</feature>
<dbReference type="InterPro" id="IPR050852">
    <property type="entry name" value="Queuine_tRNA-ribosyltrfase"/>
</dbReference>
<feature type="domain" description="tRNA-guanine(15) transglycosylase-like" evidence="2">
    <location>
        <begin position="24"/>
        <end position="193"/>
    </location>
</feature>
<dbReference type="Gene3D" id="3.20.20.105">
    <property type="entry name" value="Queuine tRNA-ribosyltransferase-like"/>
    <property type="match status" value="1"/>
</dbReference>
<gene>
    <name evidence="3" type="ORF">JR316_002902</name>
</gene>
<dbReference type="EMBL" id="JAFIQS010000003">
    <property type="protein sequence ID" value="KAG5170827.1"/>
    <property type="molecule type" value="Genomic_DNA"/>
</dbReference>
<evidence type="ECO:0000256" key="1">
    <source>
        <dbReference type="SAM" id="MobiDB-lite"/>
    </source>
</evidence>
<dbReference type="AlphaFoldDB" id="A0A8H7Y121"/>
<feature type="region of interest" description="Disordered" evidence="1">
    <location>
        <begin position="297"/>
        <end position="318"/>
    </location>
</feature>
<reference evidence="3" key="1">
    <citation type="submission" date="2021-02" db="EMBL/GenBank/DDBJ databases">
        <title>Psilocybe cubensis genome.</title>
        <authorList>
            <person name="Mckernan K.J."/>
            <person name="Crawford S."/>
            <person name="Trippe A."/>
            <person name="Kane L.T."/>
            <person name="Mclaughlin S."/>
        </authorList>
    </citation>
    <scope>NUCLEOTIDE SEQUENCE [LARGE SCALE GENOMIC DNA]</scope>
    <source>
        <strain evidence="3">MGC-MH-2018</strain>
    </source>
</reference>
<dbReference type="PANTHER" id="PTHR46064:SF1">
    <property type="entry name" value="QUEUINE TRNA-RIBOSYLTRANSFERASE ACCESSORY SUBUNIT 2"/>
    <property type="match status" value="1"/>
</dbReference>
<feature type="compositionally biased region" description="Basic and acidic residues" evidence="1">
    <location>
        <begin position="599"/>
        <end position="613"/>
    </location>
</feature>
<comment type="caution">
    <text evidence="3">The sequence shown here is derived from an EMBL/GenBank/DDBJ whole genome shotgun (WGS) entry which is preliminary data.</text>
</comment>
<dbReference type="InterPro" id="IPR036511">
    <property type="entry name" value="TGT-like_sf"/>
</dbReference>
<dbReference type="InterPro" id="IPR002616">
    <property type="entry name" value="tRNA_ribo_trans-like"/>
</dbReference>
<protein>
    <recommendedName>
        <fullName evidence="2">tRNA-guanine(15) transglycosylase-like domain-containing protein</fullName>
    </recommendedName>
</protein>